<keyword evidence="1" id="KW-0472">Membrane</keyword>
<keyword evidence="3" id="KW-1185">Reference proteome</keyword>
<keyword evidence="1" id="KW-0812">Transmembrane</keyword>
<feature type="transmembrane region" description="Helical" evidence="1">
    <location>
        <begin position="456"/>
        <end position="475"/>
    </location>
</feature>
<sequence>MQALSSVGLRMKFLEVAELLIPGYNLLSKKDRDDFEKSPPGKTLTSVVSEITTSLNELQNSFAWWQYFILNIDEKLTIKKQEISAKKTQLIHQIEADKEYKTLIRAIILVLLPETCADFALLNEEEKNRLADAQFSQKLLSLIPLDRKIHKLYNEFPVSSMWQREGQSGAINEQITLLEQEKENIIKEWRMQFATLAEVSELRDVIAKEKDRARLAKIQSELTHLGRRVDELAEFFDWIKLAPSAVSEIKEQYSRALHQGVLDTAKIEKDELILLIFHRLEQATRNQFDYVNLHYFNLEQSRLLADLVLDAFNSQNVLQIDSWLGNYQKKLAKKLHHDLLLINNKLWTSSSQPQGELLGSLSSLFWHSKTVEKSKEFLNKLADAHAFIQATGFSTQNESSFLAIIDIYNYGRTAEQIAETRRIISSILAPFAPLYAEYRDIAFYEKNNYLKILRTVMPLLIVAAFVTLVAALLAPLAIPELAFTVILIPALFLGLALATKYVAIKDNLYKTLREIYYGGPFEIPEFQVNARMAAIFTTEENAECIRNFYVEELQRCDQIEVLFQSKGDDGLLRQNELEQRKENLVRRHTLCLEWYDIHSNVNLGYEKVPQLVLNRLVETGHREYEALKTTLQKEFPKVEDTITVVTRKLKTPSETELQKSVVSSPGKSNYPMLSKNYSPSLFKPVQSLAHKMGAQHLDAVATMIQLQA</sequence>
<keyword evidence="1" id="KW-1133">Transmembrane helix</keyword>
<reference evidence="3" key="1">
    <citation type="submission" date="2014-09" db="EMBL/GenBank/DDBJ databases">
        <authorList>
            <person name="Gomez-Valero L."/>
        </authorList>
    </citation>
    <scope>NUCLEOTIDE SEQUENCE [LARGE SCALE GENOMIC DNA]</scope>
    <source>
        <strain evidence="3">ATCC35250</strain>
    </source>
</reference>
<protein>
    <submittedName>
        <fullName evidence="2">Uncharacterized protein</fullName>
    </submittedName>
</protein>
<evidence type="ECO:0000313" key="3">
    <source>
        <dbReference type="Proteomes" id="UP000032803"/>
    </source>
</evidence>
<dbReference type="EMBL" id="LN681225">
    <property type="protein sequence ID" value="CEK11470.1"/>
    <property type="molecule type" value="Genomic_DNA"/>
</dbReference>
<feature type="transmembrane region" description="Helical" evidence="1">
    <location>
        <begin position="481"/>
        <end position="503"/>
    </location>
</feature>
<proteinExistence type="predicted"/>
<dbReference type="Proteomes" id="UP000032803">
    <property type="component" value="Chromosome I"/>
</dbReference>
<name>A0A0A8URH6_LEGHA</name>
<dbReference type="KEGG" id="lha:LHA_2457"/>
<accession>A0A0A8URH6</accession>
<evidence type="ECO:0000256" key="1">
    <source>
        <dbReference type="SAM" id="Phobius"/>
    </source>
</evidence>
<dbReference type="AlphaFoldDB" id="A0A0A8URH6"/>
<evidence type="ECO:0000313" key="2">
    <source>
        <dbReference type="EMBL" id="CEK11470.1"/>
    </source>
</evidence>
<dbReference type="HOGENOM" id="CLU_389706_0_0_6"/>
<organism evidence="2 3">
    <name type="scientific">Legionella hackeliae</name>
    <dbReference type="NCBI Taxonomy" id="449"/>
    <lineage>
        <taxon>Bacteria</taxon>
        <taxon>Pseudomonadati</taxon>
        <taxon>Pseudomonadota</taxon>
        <taxon>Gammaproteobacteria</taxon>
        <taxon>Legionellales</taxon>
        <taxon>Legionellaceae</taxon>
        <taxon>Legionella</taxon>
    </lineage>
</organism>
<gene>
    <name evidence="2" type="ORF">LHA_2457</name>
</gene>
<dbReference type="STRING" id="449.LHA_2457"/>